<sequence length="78" mass="8688">VIEKIESQVSGFQEDQTNLTCRFLLHYTDASYWSFKGELVDPDQARSSVPGPSRPPRTALALYRASDAPRKGLRGAPH</sequence>
<reference evidence="2" key="1">
    <citation type="submission" date="2018-05" db="EMBL/GenBank/DDBJ databases">
        <authorList>
            <person name="Lanie J.A."/>
            <person name="Ng W.-L."/>
            <person name="Kazmierczak K.M."/>
            <person name="Andrzejewski T.M."/>
            <person name="Davidsen T.M."/>
            <person name="Wayne K.J."/>
            <person name="Tettelin H."/>
            <person name="Glass J.I."/>
            <person name="Rusch D."/>
            <person name="Podicherti R."/>
            <person name="Tsui H.-C.T."/>
            <person name="Winkler M.E."/>
        </authorList>
    </citation>
    <scope>NUCLEOTIDE SEQUENCE</scope>
</reference>
<feature type="region of interest" description="Disordered" evidence="1">
    <location>
        <begin position="43"/>
        <end position="78"/>
    </location>
</feature>
<feature type="non-terminal residue" evidence="2">
    <location>
        <position position="1"/>
    </location>
</feature>
<protein>
    <submittedName>
        <fullName evidence="2">Uncharacterized protein</fullName>
    </submittedName>
</protein>
<proteinExistence type="predicted"/>
<evidence type="ECO:0000313" key="2">
    <source>
        <dbReference type="EMBL" id="SUZ87687.1"/>
    </source>
</evidence>
<name>A0A381RCW6_9ZZZZ</name>
<evidence type="ECO:0000256" key="1">
    <source>
        <dbReference type="SAM" id="MobiDB-lite"/>
    </source>
</evidence>
<organism evidence="2">
    <name type="scientific">marine metagenome</name>
    <dbReference type="NCBI Taxonomy" id="408172"/>
    <lineage>
        <taxon>unclassified sequences</taxon>
        <taxon>metagenomes</taxon>
        <taxon>ecological metagenomes</taxon>
    </lineage>
</organism>
<dbReference type="EMBL" id="UINC01001737">
    <property type="protein sequence ID" value="SUZ87687.1"/>
    <property type="molecule type" value="Genomic_DNA"/>
</dbReference>
<accession>A0A381RCW6</accession>
<dbReference type="AlphaFoldDB" id="A0A381RCW6"/>
<gene>
    <name evidence="2" type="ORF">METZ01_LOCUS40541</name>
</gene>